<name>A0A8T2K9M2_9PIPI</name>
<dbReference type="OrthoDB" id="25887at2759"/>
<dbReference type="GO" id="GO:0043130">
    <property type="term" value="F:ubiquitin binding"/>
    <property type="evidence" value="ECO:0007669"/>
    <property type="project" value="TreeGrafter"/>
</dbReference>
<keyword evidence="2" id="KW-0963">Cytoplasm</keyword>
<evidence type="ECO:0000256" key="11">
    <source>
        <dbReference type="SAM" id="MobiDB-lite"/>
    </source>
</evidence>
<evidence type="ECO:0000256" key="7">
    <source>
        <dbReference type="ARBA" id="ARBA00073759"/>
    </source>
</evidence>
<dbReference type="CDD" id="cd17077">
    <property type="entry name" value="UBX_UBXN11"/>
    <property type="match status" value="1"/>
</dbReference>
<gene>
    <name evidence="13" type="ORF">GDO86_003491</name>
</gene>
<proteinExistence type="predicted"/>
<keyword evidence="3 10" id="KW-0175">Coiled coil</keyword>
<dbReference type="InterPro" id="IPR001012">
    <property type="entry name" value="UBX_dom"/>
</dbReference>
<dbReference type="PANTHER" id="PTHR23333:SF4">
    <property type="entry name" value="UBX DOMAIN-CONTAINING PROTEIN 11"/>
    <property type="match status" value="1"/>
</dbReference>
<dbReference type="Pfam" id="PF08059">
    <property type="entry name" value="SEP"/>
    <property type="match status" value="1"/>
</dbReference>
<evidence type="ECO:0000256" key="1">
    <source>
        <dbReference type="ARBA" id="ARBA00004245"/>
    </source>
</evidence>
<sequence length="502" mass="56744">MSNPLVTLGRPRKTRIALSQQSSLIPEPSVPERGQLSTRRPMQEGRVCGNSGDGRRPAPFKAKTHYTEEELILLGSLSLNPTEPPNKGNSFLLERAVQGSAPSDSELLNSAMKRVIELERIARAQEQDIKIKDLEIKALEKKINRMQQHHTENTIRGQRELDLEENCKKLHQKICEMEHFLSDYGLVWVGENDEASSFSTARSWNPDISAEATFQPDFDLILENIKDLNVLGGEGESHIEYQKRGARLKAPESVQLTIYKNGIIMFQGPFRSYQEKSTQQCMKDIMDGYFPSELQNHFPNGVIFQVTDNRDVTFSEKRPWDEFPGPGHTVGSLEGNIQETTKKPGLQLSTNQFLNRLPKSVARGGQLVEIRESIREALQGPVANEIPREILLNSPHLELEQSYSPPKNKVILTLRIRSETGEETYKVRMLSSETFGDLRKYLSQCRPPELSSYDIISPFPNHVYNEDSCTLEEAGLVKNVFLVLKTRSGGKQEIQSEITAQS</sequence>
<comment type="function">
    <text evidence="5">May be involved in the reorganization of actin cytoskeleton mediated by RND1, RND2 and RND3. Promotes RHOA activation mediated by GNA12 and GNA13.</text>
</comment>
<reference evidence="13" key="1">
    <citation type="thesis" date="2020" institute="ProQuest LLC" country="789 East Eisenhower Parkway, Ann Arbor, MI, USA">
        <title>Comparative Genomics and Chromosome Evolution.</title>
        <authorList>
            <person name="Mudd A.B."/>
        </authorList>
    </citation>
    <scope>NUCLEOTIDE SEQUENCE</scope>
    <source>
        <strain evidence="13">Female2</strain>
        <tissue evidence="13">Blood</tissue>
    </source>
</reference>
<dbReference type="GO" id="GO:0043161">
    <property type="term" value="P:proteasome-mediated ubiquitin-dependent protein catabolic process"/>
    <property type="evidence" value="ECO:0007669"/>
    <property type="project" value="TreeGrafter"/>
</dbReference>
<evidence type="ECO:0000313" key="14">
    <source>
        <dbReference type="Proteomes" id="UP000812440"/>
    </source>
</evidence>
<accession>A0A8T2K9M2</accession>
<feature type="domain" description="SEP" evidence="12">
    <location>
        <begin position="251"/>
        <end position="315"/>
    </location>
</feature>
<protein>
    <recommendedName>
        <fullName evidence="7">UBX domain-containing protein 11</fullName>
    </recommendedName>
    <alternativeName>
        <fullName evidence="9">Socius</fullName>
    </alternativeName>
    <alternativeName>
        <fullName evidence="8">UBX domain-containing protein 5</fullName>
    </alternativeName>
</protein>
<organism evidence="13 14">
    <name type="scientific">Hymenochirus boettgeri</name>
    <name type="common">Congo dwarf clawed frog</name>
    <dbReference type="NCBI Taxonomy" id="247094"/>
    <lineage>
        <taxon>Eukaryota</taxon>
        <taxon>Metazoa</taxon>
        <taxon>Chordata</taxon>
        <taxon>Craniata</taxon>
        <taxon>Vertebrata</taxon>
        <taxon>Euteleostomi</taxon>
        <taxon>Amphibia</taxon>
        <taxon>Batrachia</taxon>
        <taxon>Anura</taxon>
        <taxon>Pipoidea</taxon>
        <taxon>Pipidae</taxon>
        <taxon>Pipinae</taxon>
        <taxon>Hymenochirus</taxon>
    </lineage>
</organism>
<keyword evidence="14" id="KW-1185">Reference proteome</keyword>
<dbReference type="InterPro" id="IPR012989">
    <property type="entry name" value="SEP_domain"/>
</dbReference>
<dbReference type="InterPro" id="IPR029071">
    <property type="entry name" value="Ubiquitin-like_domsf"/>
</dbReference>
<keyword evidence="4" id="KW-0206">Cytoskeleton</keyword>
<evidence type="ECO:0000256" key="5">
    <source>
        <dbReference type="ARBA" id="ARBA00059434"/>
    </source>
</evidence>
<dbReference type="GO" id="GO:0005856">
    <property type="term" value="C:cytoskeleton"/>
    <property type="evidence" value="ECO:0007669"/>
    <property type="project" value="UniProtKB-SubCell"/>
</dbReference>
<dbReference type="SUPFAM" id="SSF102848">
    <property type="entry name" value="NSFL1 (p97 ATPase) cofactor p47, SEP domain"/>
    <property type="match status" value="1"/>
</dbReference>
<dbReference type="PANTHER" id="PTHR23333">
    <property type="entry name" value="UBX DOMAIN CONTAINING PROTEIN"/>
    <property type="match status" value="1"/>
</dbReference>
<evidence type="ECO:0000259" key="12">
    <source>
        <dbReference type="PROSITE" id="PS51399"/>
    </source>
</evidence>
<evidence type="ECO:0000256" key="4">
    <source>
        <dbReference type="ARBA" id="ARBA00023212"/>
    </source>
</evidence>
<dbReference type="SUPFAM" id="SSF54236">
    <property type="entry name" value="Ubiquitin-like"/>
    <property type="match status" value="1"/>
</dbReference>
<evidence type="ECO:0000256" key="9">
    <source>
        <dbReference type="ARBA" id="ARBA00081109"/>
    </source>
</evidence>
<dbReference type="InterPro" id="IPR036241">
    <property type="entry name" value="NSFL1C_SEP_dom_sf"/>
</dbReference>
<comment type="caution">
    <text evidence="13">The sequence shown here is derived from an EMBL/GenBank/DDBJ whole genome shotgun (WGS) entry which is preliminary data.</text>
</comment>
<evidence type="ECO:0000256" key="3">
    <source>
        <dbReference type="ARBA" id="ARBA00023054"/>
    </source>
</evidence>
<dbReference type="Gene3D" id="3.30.420.210">
    <property type="entry name" value="SEP domain"/>
    <property type="match status" value="1"/>
</dbReference>
<dbReference type="PROSITE" id="PS51399">
    <property type="entry name" value="SEP"/>
    <property type="match status" value="1"/>
</dbReference>
<evidence type="ECO:0000256" key="8">
    <source>
        <dbReference type="ARBA" id="ARBA00075811"/>
    </source>
</evidence>
<comment type="subcellular location">
    <subcellularLocation>
        <location evidence="1">Cytoplasm</location>
        <location evidence="1">Cytoskeleton</location>
    </subcellularLocation>
</comment>
<evidence type="ECO:0000313" key="13">
    <source>
        <dbReference type="EMBL" id="KAG8451281.1"/>
    </source>
</evidence>
<dbReference type="AlphaFoldDB" id="A0A8T2K9M2"/>
<evidence type="ECO:0000256" key="10">
    <source>
        <dbReference type="SAM" id="Coils"/>
    </source>
</evidence>
<comment type="subunit">
    <text evidence="6">Interacts with GNA12, GNA13, RND1, RND2 and RND3.</text>
</comment>
<dbReference type="Pfam" id="PF00789">
    <property type="entry name" value="UBX"/>
    <property type="match status" value="1"/>
</dbReference>
<dbReference type="FunFam" id="3.30.420.210:FF:000003">
    <property type="entry name" value="UBX domain protein 11"/>
    <property type="match status" value="1"/>
</dbReference>
<feature type="coiled-coil region" evidence="10">
    <location>
        <begin position="108"/>
        <end position="149"/>
    </location>
</feature>
<dbReference type="Gene3D" id="3.10.20.90">
    <property type="entry name" value="Phosphatidylinositol 3-kinase Catalytic Subunit, Chain A, domain 1"/>
    <property type="match status" value="1"/>
</dbReference>
<dbReference type="EMBL" id="JAACNH010000002">
    <property type="protein sequence ID" value="KAG8451281.1"/>
    <property type="molecule type" value="Genomic_DNA"/>
</dbReference>
<dbReference type="Proteomes" id="UP000812440">
    <property type="component" value="Chromosome 2"/>
</dbReference>
<evidence type="ECO:0000256" key="6">
    <source>
        <dbReference type="ARBA" id="ARBA00062345"/>
    </source>
</evidence>
<feature type="region of interest" description="Disordered" evidence="11">
    <location>
        <begin position="19"/>
        <end position="57"/>
    </location>
</feature>
<evidence type="ECO:0000256" key="2">
    <source>
        <dbReference type="ARBA" id="ARBA00022490"/>
    </source>
</evidence>